<keyword evidence="1" id="KW-0812">Transmembrane</keyword>
<feature type="transmembrane region" description="Helical" evidence="1">
    <location>
        <begin position="217"/>
        <end position="234"/>
    </location>
</feature>
<feature type="transmembrane region" description="Helical" evidence="1">
    <location>
        <begin position="68"/>
        <end position="88"/>
    </location>
</feature>
<comment type="caution">
    <text evidence="2">The sequence shown here is derived from an EMBL/GenBank/DDBJ whole genome shotgun (WGS) entry which is preliminary data.</text>
</comment>
<feature type="transmembrane region" description="Helical" evidence="1">
    <location>
        <begin position="42"/>
        <end position="61"/>
    </location>
</feature>
<dbReference type="RefSeq" id="WP_191005629.1">
    <property type="nucleotide sequence ID" value="NZ_JACXAD010000013.1"/>
</dbReference>
<keyword evidence="3" id="KW-1185">Reference proteome</keyword>
<feature type="transmembrane region" description="Helical" evidence="1">
    <location>
        <begin position="12"/>
        <end position="30"/>
    </location>
</feature>
<dbReference type="AlphaFoldDB" id="A0A927GK64"/>
<dbReference type="Proteomes" id="UP000612233">
    <property type="component" value="Unassembled WGS sequence"/>
</dbReference>
<protein>
    <recommendedName>
        <fullName evidence="4">Beta-carotene 15,15'-monooxygenase</fullName>
    </recommendedName>
</protein>
<proteinExistence type="predicted"/>
<evidence type="ECO:0000256" key="1">
    <source>
        <dbReference type="SAM" id="Phobius"/>
    </source>
</evidence>
<gene>
    <name evidence="2" type="ORF">IC235_13075</name>
</gene>
<dbReference type="EMBL" id="JACXAD010000013">
    <property type="protein sequence ID" value="MBD2768821.1"/>
    <property type="molecule type" value="Genomic_DNA"/>
</dbReference>
<sequence length="342" mass="37526">MTLSHPLARLRPLLWFGALLALIVFIEHLVTTLPAFSQRPALPAAVTFDLLVFVPGLFYFLVVRRLRLPVTSVVGAFGACVALGYWLIPVGQQQYLRPASHLLPLLEVGVVGWALVNLRRISRAYCGAREQHADFPANLSTAFEQVLGYALAPLVSEISMFRYALLGWWVRLESREEETAFTSHRESGFTALVVVGCFAVGVETATVHLLASHWSPVLANWLLVLDAYGLLFLMGHGHAVRLRPTLLATDALTLRVGFVWQISVPRAALVSIEPLRDAPAADVLNLSKLLFTAPNLLLTFAEPVVVAGPYGIRRTTRRVAVYLDQPQRFIAGAGLAPTSPTH</sequence>
<keyword evidence="1" id="KW-1133">Transmembrane helix</keyword>
<accession>A0A927GK64</accession>
<evidence type="ECO:0000313" key="3">
    <source>
        <dbReference type="Proteomes" id="UP000612233"/>
    </source>
</evidence>
<keyword evidence="1" id="KW-0472">Membrane</keyword>
<evidence type="ECO:0008006" key="4">
    <source>
        <dbReference type="Google" id="ProtNLM"/>
    </source>
</evidence>
<organism evidence="2 3">
    <name type="scientific">Hymenobacter montanus</name>
    <dbReference type="NCBI Taxonomy" id="2771359"/>
    <lineage>
        <taxon>Bacteria</taxon>
        <taxon>Pseudomonadati</taxon>
        <taxon>Bacteroidota</taxon>
        <taxon>Cytophagia</taxon>
        <taxon>Cytophagales</taxon>
        <taxon>Hymenobacteraceae</taxon>
        <taxon>Hymenobacter</taxon>
    </lineage>
</organism>
<reference evidence="2" key="1">
    <citation type="submission" date="2020-09" db="EMBL/GenBank/DDBJ databases">
        <authorList>
            <person name="Kim M.K."/>
        </authorList>
    </citation>
    <scope>NUCLEOTIDE SEQUENCE</scope>
    <source>
        <strain evidence="2">BT664</strain>
    </source>
</reference>
<name>A0A927GK64_9BACT</name>
<feature type="transmembrane region" description="Helical" evidence="1">
    <location>
        <begin position="191"/>
        <end position="211"/>
    </location>
</feature>
<evidence type="ECO:0000313" key="2">
    <source>
        <dbReference type="EMBL" id="MBD2768821.1"/>
    </source>
</evidence>